<dbReference type="RefSeq" id="WP_185129527.1">
    <property type="nucleotide sequence ID" value="NZ_JACJVO010000016.1"/>
</dbReference>
<dbReference type="PANTHER" id="PTHR43308">
    <property type="entry name" value="OUTER MEMBRANE PROTEIN ALPHA-RELATED"/>
    <property type="match status" value="1"/>
</dbReference>
<proteinExistence type="predicted"/>
<feature type="domain" description="SLH" evidence="3">
    <location>
        <begin position="436"/>
        <end position="494"/>
    </location>
</feature>
<evidence type="ECO:0000259" key="3">
    <source>
        <dbReference type="PROSITE" id="PS51272"/>
    </source>
</evidence>
<dbReference type="AlphaFoldDB" id="A0A7X0SQ60"/>
<evidence type="ECO:0000256" key="2">
    <source>
        <dbReference type="SAM" id="SignalP"/>
    </source>
</evidence>
<feature type="signal peptide" evidence="2">
    <location>
        <begin position="1"/>
        <end position="28"/>
    </location>
</feature>
<evidence type="ECO:0000313" key="5">
    <source>
        <dbReference type="Proteomes" id="UP000564644"/>
    </source>
</evidence>
<protein>
    <submittedName>
        <fullName evidence="4">S-layer homology domain-containing protein</fullName>
    </submittedName>
</protein>
<feature type="domain" description="SLH" evidence="3">
    <location>
        <begin position="372"/>
        <end position="435"/>
    </location>
</feature>
<dbReference type="PANTHER" id="PTHR43308:SF5">
    <property type="entry name" value="S-LAYER PROTEIN _ PEPTIDOGLYCAN ENDO-BETA-N-ACETYLGLUCOSAMINIDASE"/>
    <property type="match status" value="1"/>
</dbReference>
<dbReference type="InterPro" id="IPR001119">
    <property type="entry name" value="SLH_dom"/>
</dbReference>
<evidence type="ECO:0000256" key="1">
    <source>
        <dbReference type="SAM" id="MobiDB-lite"/>
    </source>
</evidence>
<dbReference type="InterPro" id="IPR051465">
    <property type="entry name" value="Cell_Envelope_Struct_Comp"/>
</dbReference>
<organism evidence="4 5">
    <name type="scientific">Cohnella zeiphila</name>
    <dbReference type="NCBI Taxonomy" id="2761120"/>
    <lineage>
        <taxon>Bacteria</taxon>
        <taxon>Bacillati</taxon>
        <taxon>Bacillota</taxon>
        <taxon>Bacilli</taxon>
        <taxon>Bacillales</taxon>
        <taxon>Paenibacillaceae</taxon>
        <taxon>Cohnella</taxon>
    </lineage>
</organism>
<dbReference type="Pfam" id="PF00395">
    <property type="entry name" value="SLH"/>
    <property type="match status" value="3"/>
</dbReference>
<reference evidence="4 5" key="1">
    <citation type="submission" date="2020-08" db="EMBL/GenBank/DDBJ databases">
        <title>Cohnella phylogeny.</title>
        <authorList>
            <person name="Dunlap C."/>
        </authorList>
    </citation>
    <scope>NUCLEOTIDE SEQUENCE [LARGE SCALE GENOMIC DNA]</scope>
    <source>
        <strain evidence="4 5">CBP 2801</strain>
    </source>
</reference>
<keyword evidence="2" id="KW-0732">Signal</keyword>
<dbReference type="PROSITE" id="PS51272">
    <property type="entry name" value="SLH"/>
    <property type="match status" value="3"/>
</dbReference>
<comment type="caution">
    <text evidence="4">The sequence shown here is derived from an EMBL/GenBank/DDBJ whole genome shotgun (WGS) entry which is preliminary data.</text>
</comment>
<feature type="chain" id="PRO_5038557490" evidence="2">
    <location>
        <begin position="29"/>
        <end position="553"/>
    </location>
</feature>
<evidence type="ECO:0000313" key="4">
    <source>
        <dbReference type="EMBL" id="MBB6731853.1"/>
    </source>
</evidence>
<feature type="domain" description="SLH" evidence="3">
    <location>
        <begin position="499"/>
        <end position="553"/>
    </location>
</feature>
<dbReference type="Proteomes" id="UP000564644">
    <property type="component" value="Unassembled WGS sequence"/>
</dbReference>
<name>A0A7X0SQ60_9BACL</name>
<feature type="region of interest" description="Disordered" evidence="1">
    <location>
        <begin position="131"/>
        <end position="151"/>
    </location>
</feature>
<gene>
    <name evidence="4" type="ORF">H7C18_13110</name>
</gene>
<sequence>MKRTSHRAAVGILFAALAFGAWSLPSFAPGAAAAGEDASAPQAESGVTVQASADPATRQVRLYGTLSSGEGGAVTVKVLDAAGSVVYLDQAISGSGGAYQFIYELDADAEGTYRVQVGGTGVPAPVQTEFTYTKPQDPPPPSNGGGDTGTAPVVVGGGSRVEAGGEGILIGQPRLDGASGQAVLDIRAEDLEAARNQAVPDRSGVRTVTIQVKPLEGAHAYVQRVPAAAISSASPNTRYRFETGAGSFTVPADMLSSEEVRPGDTVDLIIRPVERSDLPSSLREQIGDRPVVEIVVAVNGNARAWSHPGAPVTVSIPYRPAGEELAHSEQIVVLYLDESGAAVPVTSGRYDDRTGEVVFETSHLSRYAVAYASKTFADLTHAEWARHPIEVLAAKGVVNGTSDTVFSPDTRITREDFIAMLVRTLGLTAEVTGNFADLRPGDYAYEAVGVAKALGIAQGIGDSRFHPKESITRQDMMTLTARALTKFRDLPSAEPASTLEPFRDRADVAGYAADAVAALVQKGLIEGAAGRLNPTGPATRAEAAVFLYRVYNL</sequence>
<keyword evidence="5" id="KW-1185">Reference proteome</keyword>
<dbReference type="EMBL" id="JACJVO010000016">
    <property type="protein sequence ID" value="MBB6731853.1"/>
    <property type="molecule type" value="Genomic_DNA"/>
</dbReference>
<accession>A0A7X0SQ60</accession>